<evidence type="ECO:0000256" key="2">
    <source>
        <dbReference type="PROSITE-ProRule" id="PRU00124"/>
    </source>
</evidence>
<dbReference type="Pfam" id="PF16915">
    <property type="entry name" value="Eryth_link_C"/>
    <property type="match status" value="1"/>
</dbReference>
<feature type="chain" id="PRO_5042249892" description="Annelid erythrocruorin linker subunit C-terminal domain-containing protein" evidence="3">
    <location>
        <begin position="17"/>
        <end position="286"/>
    </location>
</feature>
<reference evidence="5" key="1">
    <citation type="journal article" date="2023" name="Mol. Biol. Evol.">
        <title>Third-Generation Sequencing Reveals the Adaptive Role of the Epigenome in Three Deep-Sea Polychaetes.</title>
        <authorList>
            <person name="Perez M."/>
            <person name="Aroh O."/>
            <person name="Sun Y."/>
            <person name="Lan Y."/>
            <person name="Juniper S.K."/>
            <person name="Young C.R."/>
            <person name="Angers B."/>
            <person name="Qian P.Y."/>
        </authorList>
    </citation>
    <scope>NUCLEOTIDE SEQUENCE</scope>
    <source>
        <strain evidence="5">P08H-3</strain>
    </source>
</reference>
<dbReference type="InterPro" id="IPR002172">
    <property type="entry name" value="LDrepeatLR_classA_rpt"/>
</dbReference>
<dbReference type="InterPro" id="IPR023415">
    <property type="entry name" value="LDLR_class-A_CS"/>
</dbReference>
<keyword evidence="6" id="KW-1185">Reference proteome</keyword>
<dbReference type="EMBL" id="JAODUP010000128">
    <property type="protein sequence ID" value="KAK2160647.1"/>
    <property type="molecule type" value="Genomic_DNA"/>
</dbReference>
<feature type="signal peptide" evidence="3">
    <location>
        <begin position="1"/>
        <end position="16"/>
    </location>
</feature>
<evidence type="ECO:0000313" key="5">
    <source>
        <dbReference type="EMBL" id="KAK2160647.1"/>
    </source>
</evidence>
<dbReference type="SUPFAM" id="SSF57424">
    <property type="entry name" value="LDL receptor-like module"/>
    <property type="match status" value="1"/>
</dbReference>
<gene>
    <name evidence="5" type="ORF">LSH36_128g01011</name>
</gene>
<accession>A0AAD9JWL2</accession>
<sequence length="286" mass="31914">MKMLVFVLSLVASTLAGTNYCFELVGKDIDKLAADVLNFEDSVNEAVENHKERYNKGLDMAHRIHVLKGCGQASSGVIRVLQFPYLDTPCLLLIYSVRLGSSPGSSCDDEHEFQCGGHDPRCLSRLLVCDGEEDCSNGADERQCEIIAPVGSKWKGEMTYDHCTDSKPKNFLLTILGHKTSKAFLSVPEIKAELYVEDALTDLSYALNLPLDGYVDMRPAAQSIAFRHPLRQGQMLTCTFDGIRRDHCHGEIKYAASGIVCAEFYMERIGEWRAVRGWFTVWLFGS</sequence>
<comment type="caution">
    <text evidence="5">The sequence shown here is derived from an EMBL/GenBank/DDBJ whole genome shotgun (WGS) entry which is preliminary data.</text>
</comment>
<comment type="caution">
    <text evidence="2">Lacks conserved residue(s) required for the propagation of feature annotation.</text>
</comment>
<keyword evidence="1 2" id="KW-1015">Disulfide bond</keyword>
<dbReference type="CDD" id="cd00112">
    <property type="entry name" value="LDLa"/>
    <property type="match status" value="1"/>
</dbReference>
<dbReference type="Proteomes" id="UP001208570">
    <property type="component" value="Unassembled WGS sequence"/>
</dbReference>
<feature type="disulfide bond" evidence="2">
    <location>
        <begin position="129"/>
        <end position="144"/>
    </location>
</feature>
<keyword evidence="3" id="KW-0732">Signal</keyword>
<evidence type="ECO:0000256" key="1">
    <source>
        <dbReference type="ARBA" id="ARBA00023157"/>
    </source>
</evidence>
<organism evidence="5 6">
    <name type="scientific">Paralvinella palmiformis</name>
    <dbReference type="NCBI Taxonomy" id="53620"/>
    <lineage>
        <taxon>Eukaryota</taxon>
        <taxon>Metazoa</taxon>
        <taxon>Spiralia</taxon>
        <taxon>Lophotrochozoa</taxon>
        <taxon>Annelida</taxon>
        <taxon>Polychaeta</taxon>
        <taxon>Sedentaria</taxon>
        <taxon>Canalipalpata</taxon>
        <taxon>Terebellida</taxon>
        <taxon>Terebelliformia</taxon>
        <taxon>Alvinellidae</taxon>
        <taxon>Paralvinella</taxon>
    </lineage>
</organism>
<dbReference type="AlphaFoldDB" id="A0AAD9JWL2"/>
<dbReference type="Gene3D" id="2.40.128.620">
    <property type="match status" value="1"/>
</dbReference>
<dbReference type="SMART" id="SM00192">
    <property type="entry name" value="LDLa"/>
    <property type="match status" value="1"/>
</dbReference>
<evidence type="ECO:0000256" key="3">
    <source>
        <dbReference type="SAM" id="SignalP"/>
    </source>
</evidence>
<dbReference type="Pfam" id="PF00057">
    <property type="entry name" value="Ldl_recept_a"/>
    <property type="match status" value="1"/>
</dbReference>
<dbReference type="PROSITE" id="PS50068">
    <property type="entry name" value="LDLRA_2"/>
    <property type="match status" value="1"/>
</dbReference>
<dbReference type="SUPFAM" id="SSF141480">
    <property type="entry name" value="Extracellular hemoglobin linker subunit, receptor domain"/>
    <property type="match status" value="1"/>
</dbReference>
<dbReference type="PROSITE" id="PS01209">
    <property type="entry name" value="LDLRA_1"/>
    <property type="match status" value="1"/>
</dbReference>
<evidence type="ECO:0000313" key="6">
    <source>
        <dbReference type="Proteomes" id="UP001208570"/>
    </source>
</evidence>
<dbReference type="InterPro" id="IPR036153">
    <property type="entry name" value="Eryth_link_C_sf"/>
</dbReference>
<proteinExistence type="predicted"/>
<protein>
    <recommendedName>
        <fullName evidence="4">Annelid erythrocruorin linker subunit C-terminal domain-containing protein</fullName>
    </recommendedName>
</protein>
<dbReference type="InterPro" id="IPR031639">
    <property type="entry name" value="Eryth_link_C"/>
</dbReference>
<feature type="domain" description="Annelid erythrocruorin linker subunit C-terminal" evidence="4">
    <location>
        <begin position="148"/>
        <end position="268"/>
    </location>
</feature>
<dbReference type="InterPro" id="IPR036055">
    <property type="entry name" value="LDL_receptor-like_sf"/>
</dbReference>
<evidence type="ECO:0000259" key="4">
    <source>
        <dbReference type="Pfam" id="PF16915"/>
    </source>
</evidence>
<name>A0AAD9JWL2_9ANNE</name>